<proteinExistence type="predicted"/>
<dbReference type="PROSITE" id="PS51375">
    <property type="entry name" value="PPR"/>
    <property type="match status" value="3"/>
</dbReference>
<evidence type="ECO:0000256" key="1">
    <source>
        <dbReference type="ARBA" id="ARBA00022737"/>
    </source>
</evidence>
<gene>
    <name evidence="4" type="ORF">GO998_21260</name>
</gene>
<keyword evidence="1" id="KW-0677">Repeat</keyword>
<dbReference type="EMBL" id="CP046730">
    <property type="protein sequence ID" value="QUP56236.1"/>
    <property type="molecule type" value="Genomic_DNA"/>
</dbReference>
<evidence type="ECO:0000259" key="3">
    <source>
        <dbReference type="Pfam" id="PF17177"/>
    </source>
</evidence>
<dbReference type="InterPro" id="IPR033443">
    <property type="entry name" value="PROP1-like_PPR_dom"/>
</dbReference>
<dbReference type="Proteomes" id="UP000677898">
    <property type="component" value="Plasmid pLLRS-1"/>
</dbReference>
<dbReference type="InterPro" id="IPR011990">
    <property type="entry name" value="TPR-like_helical_dom_sf"/>
</dbReference>
<organism evidence="4 5">
    <name type="scientific">Ralstonia syzygii</name>
    <dbReference type="NCBI Taxonomy" id="28097"/>
    <lineage>
        <taxon>Bacteria</taxon>
        <taxon>Pseudomonadati</taxon>
        <taxon>Pseudomonadota</taxon>
        <taxon>Betaproteobacteria</taxon>
        <taxon>Burkholderiales</taxon>
        <taxon>Burkholderiaceae</taxon>
        <taxon>Ralstonia</taxon>
        <taxon>Ralstonia solanacearum species complex</taxon>
    </lineage>
</organism>
<dbReference type="PANTHER" id="PTHR47447:SF17">
    <property type="entry name" value="OS12G0638900 PROTEIN"/>
    <property type="match status" value="1"/>
</dbReference>
<name>A0ABX7ZLI7_9RALS</name>
<dbReference type="RefSeq" id="WP_211905144.1">
    <property type="nucleotide sequence ID" value="NZ_CP046730.1"/>
</dbReference>
<dbReference type="PANTHER" id="PTHR47447">
    <property type="entry name" value="OS03G0856100 PROTEIN"/>
    <property type="match status" value="1"/>
</dbReference>
<evidence type="ECO:0000313" key="4">
    <source>
        <dbReference type="EMBL" id="QUP56236.1"/>
    </source>
</evidence>
<feature type="compositionally biased region" description="Acidic residues" evidence="2">
    <location>
        <begin position="451"/>
        <end position="462"/>
    </location>
</feature>
<dbReference type="Pfam" id="PF17177">
    <property type="entry name" value="PPR_long"/>
    <property type="match status" value="1"/>
</dbReference>
<dbReference type="NCBIfam" id="TIGR00756">
    <property type="entry name" value="PPR"/>
    <property type="match status" value="1"/>
</dbReference>
<evidence type="ECO:0000256" key="2">
    <source>
        <dbReference type="SAM" id="MobiDB-lite"/>
    </source>
</evidence>
<reference evidence="4 5" key="1">
    <citation type="journal article" date="2021" name="Phytopathology">
        <title>Complete genome sequence of Ralstonia syzygii subsp. indonesiensis strain LLRS-1, isolated from wilted tobacco in China.</title>
        <authorList>
            <person name="Lu C.H."/>
            <person name="Li J.Y."/>
            <person name="Mi M.G."/>
            <person name="Lin Z.L."/>
            <person name="Jiang N."/>
            <person name="Gai X."/>
            <person name="Ma J.H."/>
            <person name="Lei L.P."/>
            <person name="Xia Z.Y."/>
        </authorList>
    </citation>
    <scope>NUCLEOTIDE SEQUENCE [LARGE SCALE GENOMIC DNA]</scope>
    <source>
        <strain evidence="4 5">LLRS-1</strain>
    </source>
</reference>
<dbReference type="Gene3D" id="1.25.40.10">
    <property type="entry name" value="Tetratricopeptide repeat domain"/>
    <property type="match status" value="2"/>
</dbReference>
<dbReference type="InterPro" id="IPR002885">
    <property type="entry name" value="PPR_rpt"/>
</dbReference>
<feature type="compositionally biased region" description="Basic residues" evidence="2">
    <location>
        <begin position="1373"/>
        <end position="1385"/>
    </location>
</feature>
<keyword evidence="4" id="KW-0614">Plasmid</keyword>
<sequence length="1385" mass="147185">MWRSNVGDQRVRHTPEPDTQQQPASGPAPVQQSEGGRTARSYSEALAPLAASRAPVPGGASNQGFRRSKLALPKPLERGDSGEASRFQAWDQRSNAMAIAQYTEGLCPAEDVLRLTTSLLTVGGDFARSMALFRAVKEAGIPPNVITYSAMISVCEAAGRADEALALLDAFKAMGGDDPVMRPNVVTYSAAISACEKAGWADEALALLGELKELARHDPALRPNVVTYSAAISACEKAGWVDEALALLDELRAMGEDDPALRPNVITYSAAISACMGAAQAGLARGLVAQAIQDGIVRAEAGYDAQANTLDFHANRVFREPAPSSRPGGVPAPVARALLSYHGNRGNLSGGTQYIVGQHGGDAIKMAVLEALNRVRPRAYVVSPTNAGMLVATAPNPQAPWFAEDSPPPSPGRSSFPIPDGLADRLRAMWPQAGTSEAQAAEPSDAMSVDDAGDTSSDDGEDCAILIQSDPGARTAQLNALKERVHAATSAKDVLELVHAADTLRAETAKRYPVASDEQLKAAFLPGGDNIDSNFQVLRDMMLDCDDAALAWQAAADHYWSACGVALTLGLPGDFVTPLDTAEAECEAQAARLEITQGLLEGIWYFKGWRQAFDDGHPNALKFVLEPLRRALALCNAEALAELPLRDIPIQAEFNDQLNIIHGDAEQISLAGGVVLPLALLNRMLPEEQAVRRAMSATLSAEIVETIALLRPALRGEMPKMVAPEPMSIDEPRASEPAASVALAELLAHVTPSIESAKRLAALSQSHQAGTPSEEDHIIAFSLWHEAVTAFGKAMQTFEAAAAAGWPSQALSAPQVQALHTEVRRGREAAVGNLQAAAGRAFAAMWGEVRGSLGRVRDAQSIAELMERMNVPADLRARVAGRCQRLRNWAGQSTVLQRASDIDAARMVSPFAALQAFLDVAGEPLSQPDQALSTAAALLQMATVAKEAGAGAVPPLKPALREFSTFCADLRMQLVRTAHNIERSEVTALCASVSPDIWEAATRVELRLKALVDPKSIAGQGGASAGPATEWPDAAMAAVADTAAQRLEQRREGLLALPPEVPAVLTQKQARSALLLRGIASAGRLTAQLIRCHERATHAMGEANLAQRAKALRKIAAEVQAAGAKAGEAFVDIVTLGGAPDSASANREATLLSAAVSRSERLAEYMRLCVQMLADLAAGRHKAQLRTRQPAGDASAYGQEADAIQGIHDDIVDGLYDARERVVGQIEAKHDAGDAREAGEAETNFVDELVDSLEWRAILETDMTQRAWMRATLDAAVARIDYASRDVLLGMSGLLSKIEDDLQVSKDRLARYAEKTGDQAYPATLKRENITLTVGLARARTTLFERLEALKVILQQERDAALAGASRSQQPRSKAKGPKGKGKAK</sequence>
<geneLocation type="plasmid" evidence="4 5">
    <name>pLLRS-1</name>
</geneLocation>
<feature type="region of interest" description="Disordered" evidence="2">
    <location>
        <begin position="1361"/>
        <end position="1385"/>
    </location>
</feature>
<feature type="domain" description="PROP1-like PPR" evidence="3">
    <location>
        <begin position="124"/>
        <end position="255"/>
    </location>
</feature>
<feature type="region of interest" description="Disordered" evidence="2">
    <location>
        <begin position="399"/>
        <end position="421"/>
    </location>
</feature>
<feature type="compositionally biased region" description="Polar residues" evidence="2">
    <location>
        <begin position="17"/>
        <end position="35"/>
    </location>
</feature>
<evidence type="ECO:0000313" key="5">
    <source>
        <dbReference type="Proteomes" id="UP000677898"/>
    </source>
</evidence>
<protein>
    <recommendedName>
        <fullName evidence="3">PROP1-like PPR domain-containing protein</fullName>
    </recommendedName>
</protein>
<keyword evidence="5" id="KW-1185">Reference proteome</keyword>
<feature type="region of interest" description="Disordered" evidence="2">
    <location>
        <begin position="1"/>
        <end position="87"/>
    </location>
</feature>
<feature type="region of interest" description="Disordered" evidence="2">
    <location>
        <begin position="434"/>
        <end position="462"/>
    </location>
</feature>
<accession>A0ABX7ZLI7</accession>